<reference evidence="1 2" key="1">
    <citation type="journal article" date="2018" name="Nat. Ecol. Evol.">
        <title>Shark genomes provide insights into elasmobranch evolution and the origin of vertebrates.</title>
        <authorList>
            <person name="Hara Y"/>
            <person name="Yamaguchi K"/>
            <person name="Onimaru K"/>
            <person name="Kadota M"/>
            <person name="Koyanagi M"/>
            <person name="Keeley SD"/>
            <person name="Tatsumi K"/>
            <person name="Tanaka K"/>
            <person name="Motone F"/>
            <person name="Kageyama Y"/>
            <person name="Nozu R"/>
            <person name="Adachi N"/>
            <person name="Nishimura O"/>
            <person name="Nakagawa R"/>
            <person name="Tanegashima C"/>
            <person name="Kiyatake I"/>
            <person name="Matsumoto R"/>
            <person name="Murakumo K"/>
            <person name="Nishida K"/>
            <person name="Terakita A"/>
            <person name="Kuratani S"/>
            <person name="Sato K"/>
            <person name="Hyodo S Kuraku.S."/>
        </authorList>
    </citation>
    <scope>NUCLEOTIDE SEQUENCE [LARGE SCALE GENOMIC DNA]</scope>
</reference>
<dbReference type="Proteomes" id="UP000288216">
    <property type="component" value="Unassembled WGS sequence"/>
</dbReference>
<evidence type="ECO:0000313" key="1">
    <source>
        <dbReference type="EMBL" id="GCB74337.1"/>
    </source>
</evidence>
<name>A0A401PMI7_SCYTO</name>
<comment type="caution">
    <text evidence="1">The sequence shown here is derived from an EMBL/GenBank/DDBJ whole genome shotgun (WGS) entry which is preliminary data.</text>
</comment>
<dbReference type="OrthoDB" id="10644725at2759"/>
<organism evidence="1 2">
    <name type="scientific">Scyliorhinus torazame</name>
    <name type="common">Cloudy catshark</name>
    <name type="synonym">Catulus torazame</name>
    <dbReference type="NCBI Taxonomy" id="75743"/>
    <lineage>
        <taxon>Eukaryota</taxon>
        <taxon>Metazoa</taxon>
        <taxon>Chordata</taxon>
        <taxon>Craniata</taxon>
        <taxon>Vertebrata</taxon>
        <taxon>Chondrichthyes</taxon>
        <taxon>Elasmobranchii</taxon>
        <taxon>Galeomorphii</taxon>
        <taxon>Galeoidea</taxon>
        <taxon>Carcharhiniformes</taxon>
        <taxon>Scyliorhinidae</taxon>
        <taxon>Scyliorhinus</taxon>
    </lineage>
</organism>
<gene>
    <name evidence="1" type="ORF">scyTo_0003426</name>
</gene>
<sequence>MAAPVDEYINIGTEIGDENNSNELYDRELESTTIRISSKVDCLTLDDTEDDWEDIDDAYNDRNCDVEQIANYKSETAEILQDTEDEWAGIDDEHDDSNSDAEHIDNSVSETAMELMTISLCSSTDHSYINELDHVDLMPESTRTECQHREFR</sequence>
<proteinExistence type="predicted"/>
<dbReference type="AlphaFoldDB" id="A0A401PMI7"/>
<accession>A0A401PMI7</accession>
<dbReference type="EMBL" id="BFAA01000924">
    <property type="protein sequence ID" value="GCB74337.1"/>
    <property type="molecule type" value="Genomic_DNA"/>
</dbReference>
<protein>
    <submittedName>
        <fullName evidence="1">Uncharacterized protein</fullName>
    </submittedName>
</protein>
<evidence type="ECO:0000313" key="2">
    <source>
        <dbReference type="Proteomes" id="UP000288216"/>
    </source>
</evidence>
<keyword evidence="2" id="KW-1185">Reference proteome</keyword>